<accession>A0ABU8S835</accession>
<dbReference type="Gene3D" id="3.60.130.10">
    <property type="entry name" value="Clavaminate synthase-like"/>
    <property type="match status" value="1"/>
</dbReference>
<evidence type="ECO:0000256" key="4">
    <source>
        <dbReference type="ARBA" id="ARBA00023002"/>
    </source>
</evidence>
<dbReference type="InterPro" id="IPR042098">
    <property type="entry name" value="TauD-like_sf"/>
</dbReference>
<evidence type="ECO:0000256" key="5">
    <source>
        <dbReference type="ARBA" id="ARBA00023004"/>
    </source>
</evidence>
<evidence type="ECO:0000313" key="8">
    <source>
        <dbReference type="Proteomes" id="UP001379235"/>
    </source>
</evidence>
<reference evidence="7 8" key="1">
    <citation type="submission" date="2024-03" db="EMBL/GenBank/DDBJ databases">
        <authorList>
            <person name="Jo J.-H."/>
        </authorList>
    </citation>
    <scope>NUCLEOTIDE SEQUENCE [LARGE SCALE GENOMIC DNA]</scope>
    <source>
        <strain evidence="7 8">AS3R-12</strain>
    </source>
</reference>
<protein>
    <submittedName>
        <fullName evidence="7">TauD/TfdA family dioxygenase</fullName>
        <ecNumber evidence="7">1.14.11.-</ecNumber>
    </submittedName>
</protein>
<feature type="domain" description="TauD/TfdA-like" evidence="6">
    <location>
        <begin position="7"/>
        <end position="296"/>
    </location>
</feature>
<comment type="similarity">
    <text evidence="1">Belongs to the TfdA dioxygenase family.</text>
</comment>
<evidence type="ECO:0000259" key="6">
    <source>
        <dbReference type="Pfam" id="PF02668"/>
    </source>
</evidence>
<dbReference type="PANTHER" id="PTHR30468">
    <property type="entry name" value="ALPHA-KETOGLUTARATE-DEPENDENT SULFONATE DIOXYGENASE"/>
    <property type="match status" value="1"/>
</dbReference>
<dbReference type="InterPro" id="IPR003819">
    <property type="entry name" value="TauD/TfdA-like"/>
</dbReference>
<organism evidence="7 8">
    <name type="scientific">Novosphingobium aquae</name>
    <dbReference type="NCBI Taxonomy" id="3133435"/>
    <lineage>
        <taxon>Bacteria</taxon>
        <taxon>Pseudomonadati</taxon>
        <taxon>Pseudomonadota</taxon>
        <taxon>Alphaproteobacteria</taxon>
        <taxon>Sphingomonadales</taxon>
        <taxon>Sphingomonadaceae</taxon>
        <taxon>Novosphingobium</taxon>
    </lineage>
</organism>
<keyword evidence="5" id="KW-0408">Iron</keyword>
<evidence type="ECO:0000256" key="1">
    <source>
        <dbReference type="ARBA" id="ARBA00005896"/>
    </source>
</evidence>
<keyword evidence="3 7" id="KW-0223">Dioxygenase</keyword>
<evidence type="ECO:0000313" key="7">
    <source>
        <dbReference type="EMBL" id="MEJ6009980.1"/>
    </source>
</evidence>
<keyword evidence="2" id="KW-0479">Metal-binding</keyword>
<evidence type="ECO:0000256" key="2">
    <source>
        <dbReference type="ARBA" id="ARBA00022723"/>
    </source>
</evidence>
<evidence type="ECO:0000256" key="3">
    <source>
        <dbReference type="ARBA" id="ARBA00022964"/>
    </source>
</evidence>
<dbReference type="Pfam" id="PF02668">
    <property type="entry name" value="TauD"/>
    <property type="match status" value="1"/>
</dbReference>
<dbReference type="RefSeq" id="WP_339966321.1">
    <property type="nucleotide sequence ID" value="NZ_JBBHJY010000003.1"/>
</dbReference>
<dbReference type="PANTHER" id="PTHR30468:SF1">
    <property type="entry name" value="ALPHA-KETOGLUTARATE-DEPENDENT SULFONATE DIOXYGENASE"/>
    <property type="match status" value="1"/>
</dbReference>
<dbReference type="SUPFAM" id="SSF51197">
    <property type="entry name" value="Clavaminate synthase-like"/>
    <property type="match status" value="1"/>
</dbReference>
<keyword evidence="8" id="KW-1185">Reference proteome</keyword>
<dbReference type="Proteomes" id="UP001379235">
    <property type="component" value="Unassembled WGS sequence"/>
</dbReference>
<dbReference type="EC" id="1.14.11.-" evidence="7"/>
<proteinExistence type="inferred from homology"/>
<gene>
    <name evidence="7" type="ORF">WG900_08605</name>
</gene>
<dbReference type="EMBL" id="JBBHJY010000003">
    <property type="protein sequence ID" value="MEJ6009980.1"/>
    <property type="molecule type" value="Genomic_DNA"/>
</dbReference>
<name>A0ABU8S835_9SPHN</name>
<keyword evidence="4 7" id="KW-0560">Oxidoreductase</keyword>
<sequence length="321" mass="35151">MAEITISPLKEGLPFGRRVGGVTLAATADADIRAQLKELFVAHGVIVFEGMEACDALQVAVSNVFGPLKEHPVKNLSRVDADAYPGVVKIHSPGGSGGLVSIGSTQLSHWLPWHFDHAYNDELNYAGVLRATQIVPEGGLTGFCDGVALYNGFPKDLLARIEDKTIIYTLNVQYETMRFGKPEDFAVLSSKPVPPGFEEEARRMPRALHPAVWTRDTGEKVLHVSPWMCEGIVGMENAEGDALLEEVCQTVNRLSRELSYWHQWSPSDMVVWDNTRVLHAVTGHDPALDRTMQRTTIKGDYGLGRFENNAAGGAILSETTV</sequence>
<dbReference type="GO" id="GO:0051213">
    <property type="term" value="F:dioxygenase activity"/>
    <property type="evidence" value="ECO:0007669"/>
    <property type="project" value="UniProtKB-KW"/>
</dbReference>
<comment type="caution">
    <text evidence="7">The sequence shown here is derived from an EMBL/GenBank/DDBJ whole genome shotgun (WGS) entry which is preliminary data.</text>
</comment>
<dbReference type="InterPro" id="IPR051323">
    <property type="entry name" value="AtsK-like"/>
</dbReference>